<evidence type="ECO:0000313" key="3">
    <source>
        <dbReference type="EMBL" id="QHS91995.1"/>
    </source>
</evidence>
<evidence type="ECO:0000256" key="1">
    <source>
        <dbReference type="SAM" id="Coils"/>
    </source>
</evidence>
<feature type="compositionally biased region" description="Gly residues" evidence="2">
    <location>
        <begin position="58"/>
        <end position="69"/>
    </location>
</feature>
<keyword evidence="1" id="KW-0175">Coiled coil</keyword>
<name>A0A6C0BI23_9ZZZZ</name>
<evidence type="ECO:0000256" key="2">
    <source>
        <dbReference type="SAM" id="MobiDB-lite"/>
    </source>
</evidence>
<organism evidence="3">
    <name type="scientific">viral metagenome</name>
    <dbReference type="NCBI Taxonomy" id="1070528"/>
    <lineage>
        <taxon>unclassified sequences</taxon>
        <taxon>metagenomes</taxon>
        <taxon>organismal metagenomes</taxon>
    </lineage>
</organism>
<proteinExistence type="predicted"/>
<reference evidence="3" key="1">
    <citation type="journal article" date="2020" name="Nature">
        <title>Giant virus diversity and host interactions through global metagenomics.</title>
        <authorList>
            <person name="Schulz F."/>
            <person name="Roux S."/>
            <person name="Paez-Espino D."/>
            <person name="Jungbluth S."/>
            <person name="Walsh D.A."/>
            <person name="Denef V.J."/>
            <person name="McMahon K.D."/>
            <person name="Konstantinidis K.T."/>
            <person name="Eloe-Fadrosh E.A."/>
            <person name="Kyrpides N.C."/>
            <person name="Woyke T."/>
        </authorList>
    </citation>
    <scope>NUCLEOTIDE SEQUENCE</scope>
    <source>
        <strain evidence="3">GVMAG-M-3300013285-6</strain>
    </source>
</reference>
<feature type="coiled-coil region" evidence="1">
    <location>
        <begin position="212"/>
        <end position="248"/>
    </location>
</feature>
<dbReference type="EMBL" id="MN739167">
    <property type="protein sequence ID" value="QHS91995.1"/>
    <property type="molecule type" value="Genomic_DNA"/>
</dbReference>
<feature type="region of interest" description="Disordered" evidence="2">
    <location>
        <begin position="51"/>
        <end position="93"/>
    </location>
</feature>
<accession>A0A6C0BI23</accession>
<protein>
    <submittedName>
        <fullName evidence="3">Uncharacterized protein</fullName>
    </submittedName>
</protein>
<sequence length="842" mass="90791">MSSPPPDYNPAASVLQGGTSAQILPVMGGGGMAPSADYNAGESVLAVGGTVAPITPVSGGGYTMEGGQGNDPEDDDNDPEPDDSASDSPKEEVVPIQIEVYEPFDAPGIEQNRKDYIAKLSTELNNNDSTWKKELDTLTNSYKEEYAKIRKDLTDEQLLYETIPSTVKTIICIKPIGHVSHAGGGLRRNFGRAAYAAASAPAAAYAARAARLAAAKTEADRAEAAAVAAKTEAAAAEAKAKAAEATLAAVNSPAYKAAAVTARAAAAAAAVAADAAVKAAAAAKSKTSLVSRAYAATKKTAAAYAAPSAALAAPSARLAAKEKATKDAAAEATAAAAKNPSVVNFLKTFQFLYTQGFFQDTSQSDLRLKKGVCVILYGLFTGDEAQDKILLYLFLKMKYSNKDMVYLLKTKDAVTAAADILGPSYVIYGPPIGDYNGIVFTEEEIDDKVKYNNYYKVSSGGSGPIEGPAGAEEDWKAWVAAMTLPITALWIDKKTQITLSKPGLEPVLLQKGECIQFKSTSDKTYDGIIVSFRFSGVDGPPTSIFLHRWHDDTKIYGKQREIEFTQIINKIKCNKTIKGSQEGGATTEHPLCTTLKEFKTSLDNLQFPSDNPSYITILRPGVKDRNPLICPDTSDSPFISKAFHSGEENSTYIAGDQKVKLLIDGKAYLIRIATEEGVGEAKGQVKANWENGIFSEGEADLLNDLQLTPPLLSTVFGPKWNEKLATFLDHISNPVYKCYSNVSIIPSRLCDHTRDFINRILREKYKEELHKKISKNTQPGVWPEEFTQIDKDQYTKGTDVVIVSASSGQAGFFQYSEGEKEKRAQELQALQEKYKDEYVILF</sequence>
<dbReference type="AlphaFoldDB" id="A0A6C0BI23"/>
<feature type="compositionally biased region" description="Acidic residues" evidence="2">
    <location>
        <begin position="71"/>
        <end position="85"/>
    </location>
</feature>